<name>A0A9K3H5B9_HELAN</name>
<reference evidence="1" key="1">
    <citation type="journal article" date="2017" name="Nature">
        <title>The sunflower genome provides insights into oil metabolism, flowering and Asterid evolution.</title>
        <authorList>
            <person name="Badouin H."/>
            <person name="Gouzy J."/>
            <person name="Grassa C.J."/>
            <person name="Murat F."/>
            <person name="Staton S.E."/>
            <person name="Cottret L."/>
            <person name="Lelandais-Briere C."/>
            <person name="Owens G.L."/>
            <person name="Carrere S."/>
            <person name="Mayjonade B."/>
            <person name="Legrand L."/>
            <person name="Gill N."/>
            <person name="Kane N.C."/>
            <person name="Bowers J.E."/>
            <person name="Hubner S."/>
            <person name="Bellec A."/>
            <person name="Berard A."/>
            <person name="Berges H."/>
            <person name="Blanchet N."/>
            <person name="Boniface M.C."/>
            <person name="Brunel D."/>
            <person name="Catrice O."/>
            <person name="Chaidir N."/>
            <person name="Claudel C."/>
            <person name="Donnadieu C."/>
            <person name="Faraut T."/>
            <person name="Fievet G."/>
            <person name="Helmstetter N."/>
            <person name="King M."/>
            <person name="Knapp S.J."/>
            <person name="Lai Z."/>
            <person name="Le Paslier M.C."/>
            <person name="Lippi Y."/>
            <person name="Lorenzon L."/>
            <person name="Mandel J.R."/>
            <person name="Marage G."/>
            <person name="Marchand G."/>
            <person name="Marquand E."/>
            <person name="Bret-Mestries E."/>
            <person name="Morien E."/>
            <person name="Nambeesan S."/>
            <person name="Nguyen T."/>
            <person name="Pegot-Espagnet P."/>
            <person name="Pouilly N."/>
            <person name="Raftis F."/>
            <person name="Sallet E."/>
            <person name="Schiex T."/>
            <person name="Thomas J."/>
            <person name="Vandecasteele C."/>
            <person name="Vares D."/>
            <person name="Vear F."/>
            <person name="Vautrin S."/>
            <person name="Crespi M."/>
            <person name="Mangin B."/>
            <person name="Burke J.M."/>
            <person name="Salse J."/>
            <person name="Munos S."/>
            <person name="Vincourt P."/>
            <person name="Rieseberg L.H."/>
            <person name="Langlade N.B."/>
        </authorList>
    </citation>
    <scope>NUCLEOTIDE SEQUENCE</scope>
    <source>
        <tissue evidence="1">Leaves</tissue>
    </source>
</reference>
<evidence type="ECO:0000313" key="2">
    <source>
        <dbReference type="Proteomes" id="UP000215914"/>
    </source>
</evidence>
<evidence type="ECO:0000313" key="1">
    <source>
        <dbReference type="EMBL" id="KAF5766663.1"/>
    </source>
</evidence>
<dbReference type="Proteomes" id="UP000215914">
    <property type="component" value="Unassembled WGS sequence"/>
</dbReference>
<gene>
    <name evidence="1" type="ORF">HanXRQr2_Chr15g0718031</name>
</gene>
<reference evidence="1" key="2">
    <citation type="submission" date="2020-06" db="EMBL/GenBank/DDBJ databases">
        <title>Helianthus annuus Genome sequencing and assembly Release 2.</title>
        <authorList>
            <person name="Gouzy J."/>
            <person name="Langlade N."/>
            <person name="Munos S."/>
        </authorList>
    </citation>
    <scope>NUCLEOTIDE SEQUENCE</scope>
    <source>
        <tissue evidence="1">Leaves</tissue>
    </source>
</reference>
<protein>
    <submittedName>
        <fullName evidence="1">Uncharacterized protein</fullName>
    </submittedName>
</protein>
<sequence>MASERDGGAWRHVTAWCGGNRSCRTNGFCPVRDLKDQICARLSSTR</sequence>
<organism evidence="1 2">
    <name type="scientific">Helianthus annuus</name>
    <name type="common">Common sunflower</name>
    <dbReference type="NCBI Taxonomy" id="4232"/>
    <lineage>
        <taxon>Eukaryota</taxon>
        <taxon>Viridiplantae</taxon>
        <taxon>Streptophyta</taxon>
        <taxon>Embryophyta</taxon>
        <taxon>Tracheophyta</taxon>
        <taxon>Spermatophyta</taxon>
        <taxon>Magnoliopsida</taxon>
        <taxon>eudicotyledons</taxon>
        <taxon>Gunneridae</taxon>
        <taxon>Pentapetalae</taxon>
        <taxon>asterids</taxon>
        <taxon>campanulids</taxon>
        <taxon>Asterales</taxon>
        <taxon>Asteraceae</taxon>
        <taxon>Asteroideae</taxon>
        <taxon>Heliantheae alliance</taxon>
        <taxon>Heliantheae</taxon>
        <taxon>Helianthus</taxon>
    </lineage>
</organism>
<dbReference type="EMBL" id="MNCJ02000330">
    <property type="protein sequence ID" value="KAF5766663.1"/>
    <property type="molecule type" value="Genomic_DNA"/>
</dbReference>
<accession>A0A9K3H5B9</accession>
<comment type="caution">
    <text evidence="1">The sequence shown here is derived from an EMBL/GenBank/DDBJ whole genome shotgun (WGS) entry which is preliminary data.</text>
</comment>
<dbReference type="Gramene" id="mRNA:HanXRQr2_Chr15g0718031">
    <property type="protein sequence ID" value="mRNA:HanXRQr2_Chr15g0718031"/>
    <property type="gene ID" value="HanXRQr2_Chr15g0718031"/>
</dbReference>
<dbReference type="AlphaFoldDB" id="A0A9K3H5B9"/>
<keyword evidence="2" id="KW-1185">Reference proteome</keyword>
<proteinExistence type="predicted"/>